<feature type="domain" description="BEACH-type PH" evidence="3">
    <location>
        <begin position="2001"/>
        <end position="2159"/>
    </location>
</feature>
<dbReference type="EMBL" id="BLLK01000047">
    <property type="protein sequence ID" value="GFH54908.1"/>
    <property type="molecule type" value="Genomic_DNA"/>
</dbReference>
<evidence type="ECO:0000313" key="4">
    <source>
        <dbReference type="EMBL" id="GFH54908.1"/>
    </source>
</evidence>
<dbReference type="PROSITE" id="PS51783">
    <property type="entry name" value="PH_BEACH"/>
    <property type="match status" value="1"/>
</dbReference>
<dbReference type="InterPro" id="IPR015943">
    <property type="entry name" value="WD40/YVTN_repeat-like_dom_sf"/>
</dbReference>
<name>A0AAD3CZ78_9STRA</name>
<evidence type="ECO:0000313" key="5">
    <source>
        <dbReference type="Proteomes" id="UP001054902"/>
    </source>
</evidence>
<dbReference type="Gene3D" id="2.130.10.10">
    <property type="entry name" value="YVTN repeat-like/Quinoprotein amine dehydrogenase"/>
    <property type="match status" value="1"/>
</dbReference>
<dbReference type="SUPFAM" id="SSF81837">
    <property type="entry name" value="BEACH domain"/>
    <property type="match status" value="1"/>
</dbReference>
<keyword evidence="5" id="KW-1185">Reference proteome</keyword>
<dbReference type="PANTHER" id="PTHR13743:SF123">
    <property type="entry name" value="PROTEIN FAN"/>
    <property type="match status" value="1"/>
</dbReference>
<dbReference type="PANTHER" id="PTHR13743">
    <property type="entry name" value="BEIGE/BEACH-RELATED"/>
    <property type="match status" value="1"/>
</dbReference>
<evidence type="ECO:0000259" key="2">
    <source>
        <dbReference type="PROSITE" id="PS50197"/>
    </source>
</evidence>
<gene>
    <name evidence="4" type="ORF">CTEN210_11384</name>
</gene>
<dbReference type="SUPFAM" id="SSF50729">
    <property type="entry name" value="PH domain-like"/>
    <property type="match status" value="1"/>
</dbReference>
<feature type="compositionally biased region" description="Basic residues" evidence="1">
    <location>
        <begin position="459"/>
        <end position="468"/>
    </location>
</feature>
<proteinExistence type="predicted"/>
<dbReference type="Pfam" id="PF02138">
    <property type="entry name" value="Beach"/>
    <property type="match status" value="1"/>
</dbReference>
<dbReference type="SUPFAM" id="SSF50978">
    <property type="entry name" value="WD40 repeat-like"/>
    <property type="match status" value="1"/>
</dbReference>
<reference evidence="4 5" key="1">
    <citation type="journal article" date="2021" name="Sci. Rep.">
        <title>The genome of the diatom Chaetoceros tenuissimus carries an ancient integrated fragment of an extant virus.</title>
        <authorList>
            <person name="Hongo Y."/>
            <person name="Kimura K."/>
            <person name="Takaki Y."/>
            <person name="Yoshida Y."/>
            <person name="Baba S."/>
            <person name="Kobayashi G."/>
            <person name="Nagasaki K."/>
            <person name="Hano T."/>
            <person name="Tomaru Y."/>
        </authorList>
    </citation>
    <scope>NUCLEOTIDE SEQUENCE [LARGE SCALE GENOMIC DNA]</scope>
    <source>
        <strain evidence="4 5">NIES-3715</strain>
    </source>
</reference>
<dbReference type="Gene3D" id="2.30.29.30">
    <property type="entry name" value="Pleckstrin-homology domain (PH domain)/Phosphotyrosine-binding domain (PTB)"/>
    <property type="match status" value="1"/>
</dbReference>
<comment type="caution">
    <text evidence="4">The sequence shown here is derived from an EMBL/GenBank/DDBJ whole genome shotgun (WGS) entry which is preliminary data.</text>
</comment>
<feature type="region of interest" description="Disordered" evidence="1">
    <location>
        <begin position="449"/>
        <end position="472"/>
    </location>
</feature>
<dbReference type="Gene3D" id="1.10.1540.10">
    <property type="entry name" value="BEACH domain"/>
    <property type="match status" value="1"/>
</dbReference>
<organism evidence="4 5">
    <name type="scientific">Chaetoceros tenuissimus</name>
    <dbReference type="NCBI Taxonomy" id="426638"/>
    <lineage>
        <taxon>Eukaryota</taxon>
        <taxon>Sar</taxon>
        <taxon>Stramenopiles</taxon>
        <taxon>Ochrophyta</taxon>
        <taxon>Bacillariophyta</taxon>
        <taxon>Coscinodiscophyceae</taxon>
        <taxon>Chaetocerotophycidae</taxon>
        <taxon>Chaetocerotales</taxon>
        <taxon>Chaetocerotaceae</taxon>
        <taxon>Chaetoceros</taxon>
    </lineage>
</organism>
<dbReference type="PROSITE" id="PS50197">
    <property type="entry name" value="BEACH"/>
    <property type="match status" value="1"/>
</dbReference>
<evidence type="ECO:0000256" key="1">
    <source>
        <dbReference type="SAM" id="MobiDB-lite"/>
    </source>
</evidence>
<dbReference type="CDD" id="cd06071">
    <property type="entry name" value="Beach"/>
    <property type="match status" value="1"/>
</dbReference>
<feature type="domain" description="BEACH" evidence="2">
    <location>
        <begin position="2174"/>
        <end position="2467"/>
    </location>
</feature>
<sequence length="2992" mass="331694">MDSPSNVTSAKPLANEKESETSLSEYIYNQFETIVTHNSQPHAHPDQKIQVAKNYTDFIRQSDAETPYKDELFSPIISDTHLTILKEPEHIVTSEQMMNSGIQLPVIDWSSQFRKGYSVLMWVRFHRHDASANTAASNDDEEHDPWAESMNPKPQILYRFATNASPTASGIQATLQSDSTSNSKDFITAFLRVESLRSQAASKADTSSSMHNTSFMTHLAIPVGKWTLIGVQHSFPYLKPPILTVAMDGVEVGKGEVSYPTLGNDNGIMKDNFILCNIPNDGENGSVSIDSVDFAGFGLYKENIPTLIQGIVAEHGPSTNADGVLPAVPPVVQNRDAVMTNIERVAMYKQGAGGKGPFGLSSNRGKAGLISSRGIGIPLSIGVLLSSDGTHQGEVLLQRLLCKLVIGINVSKAVEVGGGRVIIPVNIGASVGMTGDVHKVGVVQPREPTTEIPTASTPSRRKVTRRKNSAQSDMLDENTTIAKCGGNIRIFNATNEFLSREKIIKSKVGTLPVPSYSLPNSILPQERPIPSFLDTYFTTDTFGIILQIFHLSLPPPGFAHKLQIKYYKESFDHLYDLIVYKDGQLAANLIELFAANLSLGGRAKEEVLHSGAIHSMATLLRRVLLRASRLNMFSMKNSKERKTDLWKIYEGKETPEDELRDIHALNQSAPTYVPPLITNACCKLIDSCCGLPQAVGRRWKRPNLSLHIRRSSDIALTSIFGFSLEMDLWGKDLNACSIILKAVSDRYCSDGFLNDQSSEIVNKFDSGYGRLLRNEMSVQHLIDLIRIRFGEEIILSKDSDPGSFASKMSISTSLSHFLYMMLKYSLSSKKTLSQGEHDVKAAVNALSDCQLGSIAAHSILTAINDILVYCETFPVIKSNPDRSLNNGLVSVLHVNKNSGQKQRNSEANERLKKIKTDIWARLGRNLIVAEFHDVVAPLLISRTIFTGSSEGNSSLEMKETDLEKYNFHWQYHWRLVLRLFVWVVSLYGPEGEKAAKQAGGLLIQSGQAGSLNDCILTKDCAEILQLFLPPLQTPTSAVPSVSASTTMDLVKTHLSELSYRLRTMFFLSGGLVAGLLAMNKTETIHVKKIALDTISMIVMCLKNLTFYLLEKDIGLMSRQRPTGNRRNQASAVVDRPEVRTAVELVPQLVVILVTLEEKLQSFRDFQQTSDLDTWDLVDESSNGSTISIDEQKAILLSCQQDLLVLAATLITRCMMCGGGEASTSVWRTILSVCDTNSSDSSPAQNGSMNNGEANIGKETQLSSRAKALVRKNVLCRLIALTLNVVVNREGDGSNPWTTIELCSSVARLCDLIEEKGLLEAKSEVDETSTLRFSLDQIQLLQALLKILEAGRENTGWCQLDLPRPPSMQSPDNTIDKGKDDQTYIQTLQEHCENLIANLVENSKPSLENKNDLQMLAEKDEIYQMTTSAKNAINLIVSKPIPATSIPDTISTSKMLLPILQPSLRVVLACLRHIRGTSILVHQPDSLDGVQETDSLLSVVVQELSSSLVAAVVGLAFSNARDVCLNTLSILRKSIKCKDSMEDMSASLIFRTLFLTIANEMKIRYDGERIKRETAKLKAYSRDDDPDLDSEQEAANANEVEALLIGSALTAKSSGDHHHSDSASVSNQSGVEDFIVFPDDMELERENKSFSSPRGSSTLGWTNYKGFGKSLEKCCQDEDGIVDVKDISDRAFHLLSRYLDAWDENQLLDEEESELVELFDTKTSLDKYFDANRGNLVQSGDAADSMTSYIELASAESSRRDEIQTNIYPFKRYNNISFVEKQAWRKFMELKESSFRDMFERCMADGGRDYGARMVTIPTHPQFPRTIPKQLDHTIGINSFDGDDEQGFEQLNSLVQQGTLKIVDITKKENKSELEIEEDNDSLDGSNVLVSKPSANADLLEDFHDSEDGFLDFPSSEQPEKEQVGNDKSETTSGQENVAVEEHVKEEVQQEGISMDVDLMDSDDLQHEFVMSTFANPPNISSTTLQGNVRHAHIPNTQINAGETLVEIEYENCVHIRPEGNRKGTLFVTPTHLFLEYSDASGLYEGEQMAIDELKKKLDCDDEDNEKLSNELEYERIIQHFKKEAAKRPKSIRWNIYEISHIYLRRYRLRDSAIEIFFMPTGGDIFGGPGLSSAMNSVLIDFGPGREGNEDRDDAANVIMTRAPTSTIKQWPEKSAQFLHEHLRNITIGWVKGRIGNFDYLLALNCLSGRSFNDLCQYPVFPWVLSNYRSEEVPNLNDKNNFRDLTKPMGALNPGRLQEFIERFETFDDPIIPPFMYGSHYSTSAGVVLHFLVRMHPFASLHRQLQSGHFDVADRLFSSVPRTWDMVTGQSASEVKELTPEWYCNPAFLRNSNQFKLGTSQDGETLGDVELPPWAKGSPERFVEVMRCALESEVCTSMLPHWIDLIFGRKQQGPDAVEAHNVFFYLTYYGSVDVASIEDEDLRIATELQIAHFGQCPMQLFWRPHVHKLVKSNPRRKLTLSEMLGVFDFGSIDPNNSHRQLPFESAPISHWVHLFAPPPGPHAPLISVRFVFPDRCIAIDALGIFHFFRWTWKADTEQSEERPRRNVDLFEDRGYFVATRELPHFRSVPRLSFERPRPKDWHTKKDIAVLAISRCLFSLRLLLVVSDGDGKGGITFQLVDPSKCTIQGEVQVRSAHSSKISAIHMDPIGTAAGVGGAAGEVAVIGSEDGTVTLWRFISTPSCNLPLRPRLKFGGHQGQKIRSVVVNTSLNLCASVSAFRCTIFNITNGTMLRSISPPNDNIAEVTGIQIGSGVNCETCFADSNSICVTSSGYLVVVCVSKFWSDSGDFKRDVVTLQLFTLEGRHVGAKALETWRGIPNKISQTYDGKAVMVCSGRGVSFHLISAIKPLAFIDEWQIGEDEEDVVSAYDIDFGPSPSRPVVAATCLSSGALRLHALKGISDWSEDHKKGSVTEAVGNVIGTVKGTGSKMVGLVKGTGSRVFGLGREIGREAIGDVASKGAGFLGGLGLKMNPDR</sequence>
<dbReference type="InterPro" id="IPR036372">
    <property type="entry name" value="BEACH_dom_sf"/>
</dbReference>
<dbReference type="InterPro" id="IPR036322">
    <property type="entry name" value="WD40_repeat_dom_sf"/>
</dbReference>
<dbReference type="InterPro" id="IPR000409">
    <property type="entry name" value="BEACH_dom"/>
</dbReference>
<feature type="region of interest" description="Disordered" evidence="1">
    <location>
        <begin position="1904"/>
        <end position="1935"/>
    </location>
</feature>
<protein>
    <submittedName>
        <fullName evidence="4">Uncharacterized protein</fullName>
    </submittedName>
</protein>
<feature type="compositionally biased region" description="Basic and acidic residues" evidence="1">
    <location>
        <begin position="1917"/>
        <end position="1929"/>
    </location>
</feature>
<accession>A0AAD3CZ78</accession>
<dbReference type="Proteomes" id="UP001054902">
    <property type="component" value="Unassembled WGS sequence"/>
</dbReference>
<dbReference type="InterPro" id="IPR050865">
    <property type="entry name" value="BEACH_Domain"/>
</dbReference>
<dbReference type="InterPro" id="IPR023362">
    <property type="entry name" value="PH-BEACH_dom"/>
</dbReference>
<dbReference type="Pfam" id="PF14844">
    <property type="entry name" value="PH_BEACH"/>
    <property type="match status" value="1"/>
</dbReference>
<evidence type="ECO:0000259" key="3">
    <source>
        <dbReference type="PROSITE" id="PS51783"/>
    </source>
</evidence>
<dbReference type="SMART" id="SM01026">
    <property type="entry name" value="Beach"/>
    <property type="match status" value="1"/>
</dbReference>
<dbReference type="InterPro" id="IPR011993">
    <property type="entry name" value="PH-like_dom_sf"/>
</dbReference>